<dbReference type="EMBL" id="BARU01047090">
    <property type="protein sequence ID" value="GAH96301.1"/>
    <property type="molecule type" value="Genomic_DNA"/>
</dbReference>
<protein>
    <recommendedName>
        <fullName evidence="3">Sulfotransferase domain-containing protein</fullName>
    </recommendedName>
</protein>
<sequence>MRDGRDVLISFYHYFKKFGNFEGTLYEFLRSDVRKSWGEWDEHVNSWIYQNPSLSNVCVVRYEDMLHDPFREVEKLVH</sequence>
<proteinExistence type="inferred from homology"/>
<name>X1JNI3_9ZZZZ</name>
<evidence type="ECO:0000313" key="4">
    <source>
        <dbReference type="EMBL" id="GAH96301.1"/>
    </source>
</evidence>
<accession>X1JNI3</accession>
<reference evidence="4" key="1">
    <citation type="journal article" date="2014" name="Front. Microbiol.">
        <title>High frequency of phylogenetically diverse reductive dehalogenase-homologous genes in deep subseafloor sedimentary metagenomes.</title>
        <authorList>
            <person name="Kawai M."/>
            <person name="Futagami T."/>
            <person name="Toyoda A."/>
            <person name="Takaki Y."/>
            <person name="Nishi S."/>
            <person name="Hori S."/>
            <person name="Arai W."/>
            <person name="Tsubouchi T."/>
            <person name="Morono Y."/>
            <person name="Uchiyama I."/>
            <person name="Ito T."/>
            <person name="Fujiyama A."/>
            <person name="Inagaki F."/>
            <person name="Takami H."/>
        </authorList>
    </citation>
    <scope>NUCLEOTIDE SEQUENCE</scope>
    <source>
        <strain evidence="4">Expedition CK06-06</strain>
    </source>
</reference>
<dbReference type="InterPro" id="IPR000863">
    <property type="entry name" value="Sulfotransferase_dom"/>
</dbReference>
<dbReference type="Gene3D" id="3.40.50.300">
    <property type="entry name" value="P-loop containing nucleotide triphosphate hydrolases"/>
    <property type="match status" value="1"/>
</dbReference>
<evidence type="ECO:0000256" key="1">
    <source>
        <dbReference type="ARBA" id="ARBA00005771"/>
    </source>
</evidence>
<feature type="non-terminal residue" evidence="4">
    <location>
        <position position="78"/>
    </location>
</feature>
<comment type="similarity">
    <text evidence="1">Belongs to the sulfotransferase 1 family.</text>
</comment>
<keyword evidence="2" id="KW-0808">Transferase</keyword>
<dbReference type="Pfam" id="PF00685">
    <property type="entry name" value="Sulfotransfer_1"/>
    <property type="match status" value="1"/>
</dbReference>
<feature type="domain" description="Sulfotransferase" evidence="3">
    <location>
        <begin position="1"/>
        <end position="77"/>
    </location>
</feature>
<dbReference type="InterPro" id="IPR027417">
    <property type="entry name" value="P-loop_NTPase"/>
</dbReference>
<dbReference type="SUPFAM" id="SSF52540">
    <property type="entry name" value="P-loop containing nucleoside triphosphate hydrolases"/>
    <property type="match status" value="1"/>
</dbReference>
<comment type="caution">
    <text evidence="4">The sequence shown here is derived from an EMBL/GenBank/DDBJ whole genome shotgun (WGS) entry which is preliminary data.</text>
</comment>
<organism evidence="4">
    <name type="scientific">marine sediment metagenome</name>
    <dbReference type="NCBI Taxonomy" id="412755"/>
    <lineage>
        <taxon>unclassified sequences</taxon>
        <taxon>metagenomes</taxon>
        <taxon>ecological metagenomes</taxon>
    </lineage>
</organism>
<evidence type="ECO:0000259" key="3">
    <source>
        <dbReference type="Pfam" id="PF00685"/>
    </source>
</evidence>
<dbReference type="GO" id="GO:0008146">
    <property type="term" value="F:sulfotransferase activity"/>
    <property type="evidence" value="ECO:0007669"/>
    <property type="project" value="InterPro"/>
</dbReference>
<gene>
    <name evidence="4" type="ORF">S03H2_70722</name>
</gene>
<evidence type="ECO:0000256" key="2">
    <source>
        <dbReference type="ARBA" id="ARBA00022679"/>
    </source>
</evidence>
<dbReference type="PANTHER" id="PTHR11783">
    <property type="entry name" value="SULFOTRANSFERASE SULT"/>
    <property type="match status" value="1"/>
</dbReference>
<dbReference type="AlphaFoldDB" id="X1JNI3"/>